<accession>A0A6A7C6T7</accession>
<dbReference type="InterPro" id="IPR017359">
    <property type="entry name" value="Phi-like"/>
</dbReference>
<dbReference type="Gene3D" id="3.10.110.10">
    <property type="entry name" value="Ubiquitin Conjugating Enzyme"/>
    <property type="match status" value="1"/>
</dbReference>
<keyword evidence="2" id="KW-1185">Reference proteome</keyword>
<gene>
    <name evidence="1" type="ORF">K470DRAFT_211758</name>
</gene>
<dbReference type="OrthoDB" id="432412at2759"/>
<dbReference type="PANTHER" id="PTHR15955">
    <property type="entry name" value="RWD DOMAIN CONTAINING PROTEIN 2"/>
    <property type="match status" value="1"/>
</dbReference>
<protein>
    <recommendedName>
        <fullName evidence="3">RWD domain-containing protein</fullName>
    </recommendedName>
</protein>
<dbReference type="PANTHER" id="PTHR15955:SF8">
    <property type="entry name" value="RWD DOMAIN-CONTAINING PROTEIN 2B-RELATED"/>
    <property type="match status" value="1"/>
</dbReference>
<dbReference type="InterPro" id="IPR016135">
    <property type="entry name" value="UBQ-conjugating_enzyme/RWD"/>
</dbReference>
<dbReference type="SUPFAM" id="SSF54495">
    <property type="entry name" value="UBC-like"/>
    <property type="match status" value="1"/>
</dbReference>
<evidence type="ECO:0000313" key="1">
    <source>
        <dbReference type="EMBL" id="KAF2862972.1"/>
    </source>
</evidence>
<sequence>MDDPGHQRIKLEIDLLESMYPDQIQFDPKAGEVGWRDDQGASLHLRLPESYPEHALPIVLSASINKTDVRELLRQRMVELQPGEEVLDSIVSAFQDLEVPDRTQEVSSKECDDGEDGESCTVVVWLHHLLNTNKRKQCLWAPETVSGLTKPGYPGVLVFSGPQRLVHAHVSELKQLNWQAFQVRLESSDEWTFSHSPGVKEVETMKEAVAALGPKHKQEFMEAMRMK</sequence>
<dbReference type="CDD" id="cd11605">
    <property type="entry name" value="RWD_DRWD_ELF-like"/>
    <property type="match status" value="1"/>
</dbReference>
<proteinExistence type="predicted"/>
<organism evidence="1 2">
    <name type="scientific">Piedraia hortae CBS 480.64</name>
    <dbReference type="NCBI Taxonomy" id="1314780"/>
    <lineage>
        <taxon>Eukaryota</taxon>
        <taxon>Fungi</taxon>
        <taxon>Dikarya</taxon>
        <taxon>Ascomycota</taxon>
        <taxon>Pezizomycotina</taxon>
        <taxon>Dothideomycetes</taxon>
        <taxon>Dothideomycetidae</taxon>
        <taxon>Capnodiales</taxon>
        <taxon>Piedraiaceae</taxon>
        <taxon>Piedraia</taxon>
    </lineage>
</organism>
<evidence type="ECO:0008006" key="3">
    <source>
        <dbReference type="Google" id="ProtNLM"/>
    </source>
</evidence>
<dbReference type="Proteomes" id="UP000799421">
    <property type="component" value="Unassembled WGS sequence"/>
</dbReference>
<evidence type="ECO:0000313" key="2">
    <source>
        <dbReference type="Proteomes" id="UP000799421"/>
    </source>
</evidence>
<dbReference type="AlphaFoldDB" id="A0A6A7C6T7"/>
<name>A0A6A7C6T7_9PEZI</name>
<dbReference type="EMBL" id="MU005963">
    <property type="protein sequence ID" value="KAF2862972.1"/>
    <property type="molecule type" value="Genomic_DNA"/>
</dbReference>
<reference evidence="1" key="1">
    <citation type="journal article" date="2020" name="Stud. Mycol.">
        <title>101 Dothideomycetes genomes: a test case for predicting lifestyles and emergence of pathogens.</title>
        <authorList>
            <person name="Haridas S."/>
            <person name="Albert R."/>
            <person name="Binder M."/>
            <person name="Bloem J."/>
            <person name="Labutti K."/>
            <person name="Salamov A."/>
            <person name="Andreopoulos B."/>
            <person name="Baker S."/>
            <person name="Barry K."/>
            <person name="Bills G."/>
            <person name="Bluhm B."/>
            <person name="Cannon C."/>
            <person name="Castanera R."/>
            <person name="Culley D."/>
            <person name="Daum C."/>
            <person name="Ezra D."/>
            <person name="Gonzalez J."/>
            <person name="Henrissat B."/>
            <person name="Kuo A."/>
            <person name="Liang C."/>
            <person name="Lipzen A."/>
            <person name="Lutzoni F."/>
            <person name="Magnuson J."/>
            <person name="Mondo S."/>
            <person name="Nolan M."/>
            <person name="Ohm R."/>
            <person name="Pangilinan J."/>
            <person name="Park H.-J."/>
            <person name="Ramirez L."/>
            <person name="Alfaro M."/>
            <person name="Sun H."/>
            <person name="Tritt A."/>
            <person name="Yoshinaga Y."/>
            <person name="Zwiers L.-H."/>
            <person name="Turgeon B."/>
            <person name="Goodwin S."/>
            <person name="Spatafora J."/>
            <person name="Crous P."/>
            <person name="Grigoriev I."/>
        </authorList>
    </citation>
    <scope>NUCLEOTIDE SEQUENCE</scope>
    <source>
        <strain evidence="1">CBS 480.64</strain>
    </source>
</reference>